<keyword evidence="10" id="KW-0325">Glycoprotein</keyword>
<evidence type="ECO:0000256" key="11">
    <source>
        <dbReference type="ARBA" id="ARBA00040821"/>
    </source>
</evidence>
<name>A0A485ND67_LYNPA</name>
<dbReference type="PRINTS" id="PR01609">
    <property type="entry name" value="CD36FAMILY"/>
</dbReference>
<dbReference type="GO" id="GO:0008289">
    <property type="term" value="F:lipid binding"/>
    <property type="evidence" value="ECO:0007669"/>
    <property type="project" value="TreeGrafter"/>
</dbReference>
<keyword evidence="9 14" id="KW-0675">Receptor</keyword>
<evidence type="ECO:0000256" key="5">
    <source>
        <dbReference type="ARBA" id="ARBA00022692"/>
    </source>
</evidence>
<feature type="transmembrane region" description="Helical" evidence="13">
    <location>
        <begin position="408"/>
        <end position="426"/>
    </location>
</feature>
<evidence type="ECO:0000256" key="1">
    <source>
        <dbReference type="ARBA" id="ARBA00004189"/>
    </source>
</evidence>
<evidence type="ECO:0000256" key="12">
    <source>
        <dbReference type="ARBA" id="ARBA00042244"/>
    </source>
</evidence>
<evidence type="ECO:0000256" key="3">
    <source>
        <dbReference type="ARBA" id="ARBA00010532"/>
    </source>
</evidence>
<dbReference type="PANTHER" id="PTHR11923:SF110">
    <property type="entry name" value="SCAVENGER RECEPTOR CLASS B MEMBER 1"/>
    <property type="match status" value="1"/>
</dbReference>
<dbReference type="AlphaFoldDB" id="A0A485ND67"/>
<evidence type="ECO:0000313" key="15">
    <source>
        <dbReference type="Proteomes" id="UP000386466"/>
    </source>
</evidence>
<reference evidence="14 15" key="1">
    <citation type="submission" date="2019-01" db="EMBL/GenBank/DDBJ databases">
        <authorList>
            <person name="Alioto T."/>
            <person name="Alioto T."/>
        </authorList>
    </citation>
    <scope>NUCLEOTIDE SEQUENCE [LARGE SCALE GENOMIC DNA]</scope>
</reference>
<evidence type="ECO:0000256" key="8">
    <source>
        <dbReference type="ARBA" id="ARBA00023157"/>
    </source>
</evidence>
<evidence type="ECO:0000256" key="6">
    <source>
        <dbReference type="ARBA" id="ARBA00022989"/>
    </source>
</evidence>
<keyword evidence="5 13" id="KW-0812">Transmembrane</keyword>
<dbReference type="Pfam" id="PF01130">
    <property type="entry name" value="CD36"/>
    <property type="match status" value="2"/>
</dbReference>
<evidence type="ECO:0000256" key="9">
    <source>
        <dbReference type="ARBA" id="ARBA00023170"/>
    </source>
</evidence>
<dbReference type="Proteomes" id="UP000386466">
    <property type="component" value="Unassembled WGS sequence"/>
</dbReference>
<evidence type="ECO:0000256" key="13">
    <source>
        <dbReference type="SAM" id="Phobius"/>
    </source>
</evidence>
<dbReference type="GO" id="GO:0005044">
    <property type="term" value="F:scavenger receptor activity"/>
    <property type="evidence" value="ECO:0007669"/>
    <property type="project" value="TreeGrafter"/>
</dbReference>
<keyword evidence="7 13" id="KW-0472">Membrane</keyword>
<keyword evidence="6 13" id="KW-1133">Transmembrane helix</keyword>
<dbReference type="GO" id="GO:0043654">
    <property type="term" value="P:recognition of apoptotic cell"/>
    <property type="evidence" value="ECO:0007669"/>
    <property type="project" value="TreeGrafter"/>
</dbReference>
<dbReference type="GO" id="GO:0070508">
    <property type="term" value="P:cholesterol import"/>
    <property type="evidence" value="ECO:0007669"/>
    <property type="project" value="TreeGrafter"/>
</dbReference>
<evidence type="ECO:0000313" key="14">
    <source>
        <dbReference type="EMBL" id="VFV31551.1"/>
    </source>
</evidence>
<gene>
    <name evidence="14" type="ORF">LYPA_23C016931</name>
</gene>
<evidence type="ECO:0000256" key="7">
    <source>
        <dbReference type="ARBA" id="ARBA00023136"/>
    </source>
</evidence>
<keyword evidence="15" id="KW-1185">Reference proteome</keyword>
<dbReference type="GO" id="GO:0033344">
    <property type="term" value="P:cholesterol efflux"/>
    <property type="evidence" value="ECO:0007669"/>
    <property type="project" value="TreeGrafter"/>
</dbReference>
<dbReference type="PANTHER" id="PTHR11923">
    <property type="entry name" value="SCAVENGER RECEPTOR CLASS B TYPE-1 SR-B1"/>
    <property type="match status" value="1"/>
</dbReference>
<protein>
    <recommendedName>
        <fullName evidence="11">Scavenger receptor class B member 1</fullName>
    </recommendedName>
    <alternativeName>
        <fullName evidence="12">SR-BI</fullName>
    </alternativeName>
</protein>
<dbReference type="EMBL" id="CAAGRJ010015703">
    <property type="protein sequence ID" value="VFV31551.1"/>
    <property type="molecule type" value="Genomic_DNA"/>
</dbReference>
<evidence type="ECO:0000256" key="4">
    <source>
        <dbReference type="ARBA" id="ARBA00022475"/>
    </source>
</evidence>
<dbReference type="GO" id="GO:0005737">
    <property type="term" value="C:cytoplasm"/>
    <property type="evidence" value="ECO:0007669"/>
    <property type="project" value="TreeGrafter"/>
</dbReference>
<sequence length="474" mass="53430">MDVQNVRIDPSSLSFNMWKEIPVPFYLSVYFFDVVNPSAVLLGEKPQVRERGPYVYREFRHKSNITFNDNDTVSFLEYRSFQFQPDRSHGLESDYIVMPNILVLGAAMMMENKPMSLKLIMTLAFSTLGERAFMNRTVGEIMWGYEDPLVHLVNKYLPNMFPFKGKFGLFAELNNSNSGLFTVFTGVKDFSRIHLVDKWNGLSKVKYWHSDQCNMINGTSGQMWAPFMTPETSLEFYSPEACRESWLCGRSRPNRVAFRVCLGSTFGSLCVRGPLARSGTLFGYTVKGHTPPAPREAAGRGRHADAPLFLSHPHFYNADPMLAEAVLGLHPNPEEHSLFLDVHPVSPCLSACGGRDASFSPFPPPRQTGKIEPVVLPLMWFEESGAMEGEPLQTFYTQLVLVPSVLHYAQYVLVGLGCVLLFIPIIHQIRSQEKCFLFWSSSKKGSKDKEAIQAYSESLMTSAPKGSVLQEARL</sequence>
<proteinExistence type="inferred from homology"/>
<accession>A0A485ND67</accession>
<comment type="similarity">
    <text evidence="3">Belongs to the CD36 family.</text>
</comment>
<evidence type="ECO:0000256" key="2">
    <source>
        <dbReference type="ARBA" id="ARBA00004651"/>
    </source>
</evidence>
<organism evidence="14 15">
    <name type="scientific">Lynx pardinus</name>
    <name type="common">Iberian lynx</name>
    <name type="synonym">Felis pardina</name>
    <dbReference type="NCBI Taxonomy" id="191816"/>
    <lineage>
        <taxon>Eukaryota</taxon>
        <taxon>Metazoa</taxon>
        <taxon>Chordata</taxon>
        <taxon>Craniata</taxon>
        <taxon>Vertebrata</taxon>
        <taxon>Euteleostomi</taxon>
        <taxon>Mammalia</taxon>
        <taxon>Eutheria</taxon>
        <taxon>Laurasiatheria</taxon>
        <taxon>Carnivora</taxon>
        <taxon>Feliformia</taxon>
        <taxon>Felidae</taxon>
        <taxon>Felinae</taxon>
        <taxon>Lynx</taxon>
    </lineage>
</organism>
<evidence type="ECO:0000256" key="10">
    <source>
        <dbReference type="ARBA" id="ARBA00023180"/>
    </source>
</evidence>
<keyword evidence="4" id="KW-1003">Cell membrane</keyword>
<dbReference type="GO" id="GO:0034381">
    <property type="term" value="P:plasma lipoprotein particle clearance"/>
    <property type="evidence" value="ECO:0007669"/>
    <property type="project" value="TreeGrafter"/>
</dbReference>
<dbReference type="GO" id="GO:0005901">
    <property type="term" value="C:caveola"/>
    <property type="evidence" value="ECO:0007669"/>
    <property type="project" value="UniProtKB-SubCell"/>
</dbReference>
<comment type="subcellular location">
    <subcellularLocation>
        <location evidence="2">Cell membrane</location>
        <topology evidence="2">Multi-pass membrane protein</topology>
    </subcellularLocation>
    <subcellularLocation>
        <location evidence="1">Membrane</location>
        <location evidence="1">Caveola</location>
        <topology evidence="1">Multi-pass membrane protein</topology>
    </subcellularLocation>
</comment>
<keyword evidence="8" id="KW-1015">Disulfide bond</keyword>
<dbReference type="GO" id="GO:0030169">
    <property type="term" value="F:low-density lipoprotein particle binding"/>
    <property type="evidence" value="ECO:0007669"/>
    <property type="project" value="TreeGrafter"/>
</dbReference>
<dbReference type="InterPro" id="IPR002159">
    <property type="entry name" value="CD36_fam"/>
</dbReference>